<accession>A0ABM1QTE1</accession>
<evidence type="ECO:0000313" key="3">
    <source>
        <dbReference type="RefSeq" id="XP_019090029.1"/>
    </source>
</evidence>
<keyword evidence="2" id="KW-1185">Reference proteome</keyword>
<dbReference type="PANTHER" id="PTHR47851">
    <property type="entry name" value="OS06G0588700 PROTEIN-RELATED"/>
    <property type="match status" value="1"/>
</dbReference>
<dbReference type="Proteomes" id="UP000694864">
    <property type="component" value="Chromosome 13"/>
</dbReference>
<sequence length="245" mass="28462">MKKFEEKFKRGFNKWITHFKNKYDSCKKKYATFRTLTHNRPEARYDDMGRLEMSDDSWKQRIEEWPAARKFRSKMIANMDVFEEEFRLVVVTGAEGWSAQTGEASLNSTVDGDDDDEVDSVDKDMPTPVEKQTQTQTQVGSSRAKKRRREKDMAVEAVIKRTEALEKKNKIAEQMLEREYASSVESVLETLNGLPGIMKWSSFYKAAVQHLIADEATRRGFIAFTSAEDKISFLELMTRRKLDDL</sequence>
<name>A0ABM1QTE1_CAMSA</name>
<reference evidence="3" key="2">
    <citation type="submission" date="2025-08" db="UniProtKB">
        <authorList>
            <consortium name="RefSeq"/>
        </authorList>
    </citation>
    <scope>IDENTIFICATION</scope>
    <source>
        <tissue evidence="3">Leaf</tissue>
    </source>
</reference>
<evidence type="ECO:0000313" key="2">
    <source>
        <dbReference type="Proteomes" id="UP000694864"/>
    </source>
</evidence>
<gene>
    <name evidence="3" type="primary">LOC109128322</name>
</gene>
<protein>
    <submittedName>
        <fullName evidence="3">Uncharacterized protein LOC109128322</fullName>
    </submittedName>
</protein>
<evidence type="ECO:0000256" key="1">
    <source>
        <dbReference type="SAM" id="MobiDB-lite"/>
    </source>
</evidence>
<dbReference type="RefSeq" id="XP_019090029.1">
    <property type="nucleotide sequence ID" value="XM_019234484.1"/>
</dbReference>
<dbReference type="GeneID" id="109128322"/>
<reference evidence="2" key="1">
    <citation type="journal article" date="2014" name="Nat. Commun.">
        <title>The emerging biofuel crop Camelina sativa retains a highly undifferentiated hexaploid genome structure.</title>
        <authorList>
            <person name="Kagale S."/>
            <person name="Koh C."/>
            <person name="Nixon J."/>
            <person name="Bollina V."/>
            <person name="Clarke W.E."/>
            <person name="Tuteja R."/>
            <person name="Spillane C."/>
            <person name="Robinson S.J."/>
            <person name="Links M.G."/>
            <person name="Clarke C."/>
            <person name="Higgins E.E."/>
            <person name="Huebert T."/>
            <person name="Sharpe A.G."/>
            <person name="Parkin I.A."/>
        </authorList>
    </citation>
    <scope>NUCLEOTIDE SEQUENCE [LARGE SCALE GENOMIC DNA]</scope>
    <source>
        <strain evidence="2">cv. DH55</strain>
    </source>
</reference>
<feature type="compositionally biased region" description="Polar residues" evidence="1">
    <location>
        <begin position="130"/>
        <end position="141"/>
    </location>
</feature>
<dbReference type="PANTHER" id="PTHR47851:SF5">
    <property type="entry name" value="MYB_SANT-LIKE DOMAIN-CONTAINING PROTEIN"/>
    <property type="match status" value="1"/>
</dbReference>
<organism evidence="2 3">
    <name type="scientific">Camelina sativa</name>
    <name type="common">False flax</name>
    <name type="synonym">Myagrum sativum</name>
    <dbReference type="NCBI Taxonomy" id="90675"/>
    <lineage>
        <taxon>Eukaryota</taxon>
        <taxon>Viridiplantae</taxon>
        <taxon>Streptophyta</taxon>
        <taxon>Embryophyta</taxon>
        <taxon>Tracheophyta</taxon>
        <taxon>Spermatophyta</taxon>
        <taxon>Magnoliopsida</taxon>
        <taxon>eudicotyledons</taxon>
        <taxon>Gunneridae</taxon>
        <taxon>Pentapetalae</taxon>
        <taxon>rosids</taxon>
        <taxon>malvids</taxon>
        <taxon>Brassicales</taxon>
        <taxon>Brassicaceae</taxon>
        <taxon>Camelineae</taxon>
        <taxon>Camelina</taxon>
    </lineage>
</organism>
<proteinExistence type="predicted"/>
<feature type="region of interest" description="Disordered" evidence="1">
    <location>
        <begin position="102"/>
        <end position="152"/>
    </location>
</feature>